<sequence>MSDIKPDTYDTTMPADEKSLKVLNANVHGQNMFCGYDAMGREVLSDRPDASHAQSRTNADLANVLVAPGPATFGKWKHQAPSGDREDLRQWTGRGAEMS</sequence>
<name>A0A9W9WUF4_9EURO</name>
<dbReference type="RefSeq" id="XP_056787487.1">
    <property type="nucleotide sequence ID" value="XM_056936688.1"/>
</dbReference>
<dbReference type="GeneID" id="81626937"/>
<gene>
    <name evidence="2" type="ORF">N7539_007087</name>
</gene>
<proteinExistence type="predicted"/>
<organism evidence="2 3">
    <name type="scientific">Penicillium diatomitis</name>
    <dbReference type="NCBI Taxonomy" id="2819901"/>
    <lineage>
        <taxon>Eukaryota</taxon>
        <taxon>Fungi</taxon>
        <taxon>Dikarya</taxon>
        <taxon>Ascomycota</taxon>
        <taxon>Pezizomycotina</taxon>
        <taxon>Eurotiomycetes</taxon>
        <taxon>Eurotiomycetidae</taxon>
        <taxon>Eurotiales</taxon>
        <taxon>Aspergillaceae</taxon>
        <taxon>Penicillium</taxon>
    </lineage>
</organism>
<reference evidence="2" key="2">
    <citation type="journal article" date="2023" name="IMA Fungus">
        <title>Comparative genomic study of the Penicillium genus elucidates a diverse pangenome and 15 lateral gene transfer events.</title>
        <authorList>
            <person name="Petersen C."/>
            <person name="Sorensen T."/>
            <person name="Nielsen M.R."/>
            <person name="Sondergaard T.E."/>
            <person name="Sorensen J.L."/>
            <person name="Fitzpatrick D.A."/>
            <person name="Frisvad J.C."/>
            <person name="Nielsen K.L."/>
        </authorList>
    </citation>
    <scope>NUCLEOTIDE SEQUENCE</scope>
    <source>
        <strain evidence="2">IBT 30728</strain>
    </source>
</reference>
<evidence type="ECO:0000313" key="3">
    <source>
        <dbReference type="Proteomes" id="UP001148312"/>
    </source>
</evidence>
<keyword evidence="3" id="KW-1185">Reference proteome</keyword>
<dbReference type="EMBL" id="JAPWDQ010000010">
    <property type="protein sequence ID" value="KAJ5476943.1"/>
    <property type="molecule type" value="Genomic_DNA"/>
</dbReference>
<dbReference type="Proteomes" id="UP001148312">
    <property type="component" value="Unassembled WGS sequence"/>
</dbReference>
<evidence type="ECO:0000313" key="2">
    <source>
        <dbReference type="EMBL" id="KAJ5476943.1"/>
    </source>
</evidence>
<comment type="caution">
    <text evidence="2">The sequence shown here is derived from an EMBL/GenBank/DDBJ whole genome shotgun (WGS) entry which is preliminary data.</text>
</comment>
<accession>A0A9W9WUF4</accession>
<evidence type="ECO:0000256" key="1">
    <source>
        <dbReference type="SAM" id="MobiDB-lite"/>
    </source>
</evidence>
<protein>
    <submittedName>
        <fullName evidence="2">Alcohol dehydrogenase</fullName>
    </submittedName>
</protein>
<dbReference type="AlphaFoldDB" id="A0A9W9WUF4"/>
<reference evidence="2" key="1">
    <citation type="submission" date="2022-12" db="EMBL/GenBank/DDBJ databases">
        <authorList>
            <person name="Petersen C."/>
        </authorList>
    </citation>
    <scope>NUCLEOTIDE SEQUENCE</scope>
    <source>
        <strain evidence="2">IBT 30728</strain>
    </source>
</reference>
<feature type="region of interest" description="Disordered" evidence="1">
    <location>
        <begin position="73"/>
        <end position="99"/>
    </location>
</feature>